<evidence type="ECO:0000259" key="9">
    <source>
        <dbReference type="PROSITE" id="PS50928"/>
    </source>
</evidence>
<dbReference type="AlphaFoldDB" id="A0A1M7Q0H0"/>
<dbReference type="InterPro" id="IPR035906">
    <property type="entry name" value="MetI-like_sf"/>
</dbReference>
<feature type="transmembrane region" description="Helical" evidence="8">
    <location>
        <begin position="409"/>
        <end position="429"/>
    </location>
</feature>
<dbReference type="Pfam" id="PF00528">
    <property type="entry name" value="BPD_transp_1"/>
    <property type="match status" value="2"/>
</dbReference>
<dbReference type="Proteomes" id="UP000184184">
    <property type="component" value="Unassembled WGS sequence"/>
</dbReference>
<evidence type="ECO:0000256" key="7">
    <source>
        <dbReference type="ARBA" id="ARBA00023136"/>
    </source>
</evidence>
<feature type="transmembrane region" description="Helical" evidence="8">
    <location>
        <begin position="375"/>
        <end position="397"/>
    </location>
</feature>
<feature type="transmembrane region" description="Helical" evidence="8">
    <location>
        <begin position="549"/>
        <end position="568"/>
    </location>
</feature>
<dbReference type="SUPFAM" id="SSF161098">
    <property type="entry name" value="MetI-like"/>
    <property type="match status" value="2"/>
</dbReference>
<keyword evidence="11" id="KW-1185">Reference proteome</keyword>
<evidence type="ECO:0000256" key="2">
    <source>
        <dbReference type="ARBA" id="ARBA00022448"/>
    </source>
</evidence>
<sequence length="580" mass="64130">MTCNMKNNNNREVMPNLALHSLFSNKNIFKLLGIIAICVFFLLPIFRLIMLSFTSDGTISYGNYTTILQDASTWKVVSNTLIVVAGSTVISLVIGISLAWLVAYTDIRAKRLMQIFIILPFVIPSYITTLAWTQFLGANGLYVKLASLLPFEVEAINLYSLAGIIFVLGFSHYPLVYLLTVSVFRKIPRELELASRASGAKRWATFRKVNMPLALPGIVSGGFLAFLANLDNFGIPAFLGIPAQINVLSTYIYQQVVGFGPSAFARAATFSVILGIVALLGTAIQWFFLRKSKRLETTMEDKQPRYYLGNKKLPVEIFIWLFFLVTGVVPLISMGMTSLVTAYGVDFSLKTMSFENYQFILTTSSKAKEALGNSVMLAGVTMIIGIILGTSIAYLRVRKPNFLSKFTEVSISLPYALPGTVMALAMIFAWMEPIPGWNPDIYGSIIILFIAYITRFLILQVRGSITALMQVDLSIEEAAHVSGAKGWSKWRKILVPLLTPGVLSGAFLVFLSALTELTVSSLLWSSNSETIGVVIFGFEQAGYTTYSTAFSSLIVMLIILGFTILYLAQSYWNRKVGKRT</sequence>
<feature type="domain" description="ABC transmembrane type-1" evidence="9">
    <location>
        <begin position="77"/>
        <end position="285"/>
    </location>
</feature>
<feature type="transmembrane region" description="Helical" evidence="8">
    <location>
        <begin position="267"/>
        <end position="289"/>
    </location>
</feature>
<dbReference type="PANTHER" id="PTHR43357">
    <property type="entry name" value="INNER MEMBRANE ABC TRANSPORTER PERMEASE PROTEIN YDCV"/>
    <property type="match status" value="1"/>
</dbReference>
<proteinExistence type="inferred from homology"/>
<dbReference type="GO" id="GO:0005886">
    <property type="term" value="C:plasma membrane"/>
    <property type="evidence" value="ECO:0007669"/>
    <property type="project" value="UniProtKB-SubCell"/>
</dbReference>
<dbReference type="EMBL" id="FRCZ01000005">
    <property type="protein sequence ID" value="SHN23573.1"/>
    <property type="molecule type" value="Genomic_DNA"/>
</dbReference>
<feature type="transmembrane region" description="Helical" evidence="8">
    <location>
        <begin position="156"/>
        <end position="179"/>
    </location>
</feature>
<name>A0A1M7Q0H0_9BACI</name>
<reference evidence="10 11" key="1">
    <citation type="submission" date="2016-11" db="EMBL/GenBank/DDBJ databases">
        <authorList>
            <person name="Jaros S."/>
            <person name="Januszkiewicz K."/>
            <person name="Wedrychowicz H."/>
        </authorList>
    </citation>
    <scope>NUCLEOTIDE SEQUENCE [LARGE SCALE GENOMIC DNA]</scope>
    <source>
        <strain evidence="10 11">CGMCC 1.10681</strain>
    </source>
</reference>
<keyword evidence="2 8" id="KW-0813">Transport</keyword>
<evidence type="ECO:0000256" key="6">
    <source>
        <dbReference type="ARBA" id="ARBA00022989"/>
    </source>
</evidence>
<evidence type="ECO:0000256" key="1">
    <source>
        <dbReference type="ARBA" id="ARBA00004429"/>
    </source>
</evidence>
<keyword evidence="4" id="KW-0997">Cell inner membrane</keyword>
<keyword evidence="6 8" id="KW-1133">Transmembrane helix</keyword>
<gene>
    <name evidence="10" type="ORF">SAMN05216179_2693</name>
</gene>
<dbReference type="STRING" id="1027249.SAMN05216179_2693"/>
<feature type="transmembrane region" description="Helical" evidence="8">
    <location>
        <begin position="81"/>
        <end position="103"/>
    </location>
</feature>
<organism evidence="10 11">
    <name type="scientific">Gracilibacillus kekensis</name>
    <dbReference type="NCBI Taxonomy" id="1027249"/>
    <lineage>
        <taxon>Bacteria</taxon>
        <taxon>Bacillati</taxon>
        <taxon>Bacillota</taxon>
        <taxon>Bacilli</taxon>
        <taxon>Bacillales</taxon>
        <taxon>Bacillaceae</taxon>
        <taxon>Gracilibacillus</taxon>
    </lineage>
</organism>
<dbReference type="GO" id="GO:0055085">
    <property type="term" value="P:transmembrane transport"/>
    <property type="evidence" value="ECO:0007669"/>
    <property type="project" value="InterPro"/>
</dbReference>
<evidence type="ECO:0000313" key="10">
    <source>
        <dbReference type="EMBL" id="SHN23573.1"/>
    </source>
</evidence>
<feature type="transmembrane region" description="Helical" evidence="8">
    <location>
        <begin position="115"/>
        <end position="136"/>
    </location>
</feature>
<dbReference type="CDD" id="cd06261">
    <property type="entry name" value="TM_PBP2"/>
    <property type="match status" value="2"/>
</dbReference>
<evidence type="ECO:0000313" key="11">
    <source>
        <dbReference type="Proteomes" id="UP000184184"/>
    </source>
</evidence>
<dbReference type="PROSITE" id="PS50928">
    <property type="entry name" value="ABC_TM1"/>
    <property type="match status" value="2"/>
</dbReference>
<evidence type="ECO:0000256" key="5">
    <source>
        <dbReference type="ARBA" id="ARBA00022692"/>
    </source>
</evidence>
<dbReference type="Gene3D" id="1.10.3720.10">
    <property type="entry name" value="MetI-like"/>
    <property type="match status" value="2"/>
</dbReference>
<keyword evidence="7 8" id="KW-0472">Membrane</keyword>
<feature type="transmembrane region" description="Helical" evidence="8">
    <location>
        <begin position="31"/>
        <end position="53"/>
    </location>
</feature>
<evidence type="ECO:0000256" key="8">
    <source>
        <dbReference type="RuleBase" id="RU363032"/>
    </source>
</evidence>
<keyword evidence="5 8" id="KW-0812">Transmembrane</keyword>
<dbReference type="InterPro" id="IPR000515">
    <property type="entry name" value="MetI-like"/>
</dbReference>
<keyword evidence="3" id="KW-1003">Cell membrane</keyword>
<dbReference type="PANTHER" id="PTHR43357:SF3">
    <property type="entry name" value="FE(3+)-TRANSPORT SYSTEM PERMEASE PROTEIN FBPB 2"/>
    <property type="match status" value="1"/>
</dbReference>
<feature type="domain" description="ABC transmembrane type-1" evidence="9">
    <location>
        <begin position="371"/>
        <end position="566"/>
    </location>
</feature>
<comment type="similarity">
    <text evidence="8">Belongs to the binding-protein-dependent transport system permease family.</text>
</comment>
<feature type="transmembrane region" description="Helical" evidence="8">
    <location>
        <begin position="441"/>
        <end position="459"/>
    </location>
</feature>
<accession>A0A1M7Q0H0</accession>
<comment type="subcellular location">
    <subcellularLocation>
        <location evidence="1">Cell inner membrane</location>
        <topology evidence="1">Multi-pass membrane protein</topology>
    </subcellularLocation>
    <subcellularLocation>
        <location evidence="8">Cell membrane</location>
        <topology evidence="8">Multi-pass membrane protein</topology>
    </subcellularLocation>
</comment>
<protein>
    <submittedName>
        <fullName evidence="10">Iron(III) transport system permease protein</fullName>
    </submittedName>
</protein>
<feature type="transmembrane region" description="Helical" evidence="8">
    <location>
        <begin position="211"/>
        <end position="230"/>
    </location>
</feature>
<feature type="transmembrane region" description="Helical" evidence="8">
    <location>
        <begin position="493"/>
        <end position="514"/>
    </location>
</feature>
<feature type="transmembrane region" description="Helical" evidence="8">
    <location>
        <begin position="317"/>
        <end position="345"/>
    </location>
</feature>
<evidence type="ECO:0000256" key="4">
    <source>
        <dbReference type="ARBA" id="ARBA00022519"/>
    </source>
</evidence>
<evidence type="ECO:0000256" key="3">
    <source>
        <dbReference type="ARBA" id="ARBA00022475"/>
    </source>
</evidence>